<gene>
    <name evidence="1" type="ORF">AF333_16840</name>
    <name evidence="2" type="ORF">SAMN04487909_12554</name>
</gene>
<protein>
    <submittedName>
        <fullName evidence="1">Uncharacterized protein</fullName>
    </submittedName>
</protein>
<proteinExistence type="predicted"/>
<dbReference type="Pfam" id="PF19635">
    <property type="entry name" value="DUF6138"/>
    <property type="match status" value="1"/>
</dbReference>
<dbReference type="OrthoDB" id="1089802at2"/>
<dbReference type="RefSeq" id="WP_043065207.1">
    <property type="nucleotide sequence ID" value="NZ_BJOA01000194.1"/>
</dbReference>
<dbReference type="Proteomes" id="UP000182836">
    <property type="component" value="Unassembled WGS sequence"/>
</dbReference>
<keyword evidence="3" id="KW-1185">Reference proteome</keyword>
<dbReference type="EMBL" id="FNED01000025">
    <property type="protein sequence ID" value="SDJ69407.1"/>
    <property type="molecule type" value="Genomic_DNA"/>
</dbReference>
<sequence length="107" mass="12291">MSNAKGRVSVTDIEQDFISPKVKIKHSEPTELLSEEQVREQVAPELALFMQRKLNSLQFSTLIDYMFTFSGKFRVQEGEEEKTSGTNHLLYRNEARIGKVSYLFAVC</sequence>
<evidence type="ECO:0000313" key="2">
    <source>
        <dbReference type="EMBL" id="SDJ69407.1"/>
    </source>
</evidence>
<evidence type="ECO:0000313" key="3">
    <source>
        <dbReference type="Proteomes" id="UP000037269"/>
    </source>
</evidence>
<organism evidence="1 3">
    <name type="scientific">Aneurinibacillus migulanus</name>
    <name type="common">Bacillus migulanus</name>
    <dbReference type="NCBI Taxonomy" id="47500"/>
    <lineage>
        <taxon>Bacteria</taxon>
        <taxon>Bacillati</taxon>
        <taxon>Bacillota</taxon>
        <taxon>Bacilli</taxon>
        <taxon>Bacillales</taxon>
        <taxon>Paenibacillaceae</taxon>
        <taxon>Aneurinibacillus group</taxon>
        <taxon>Aneurinibacillus</taxon>
    </lineage>
</organism>
<evidence type="ECO:0000313" key="1">
    <source>
        <dbReference type="EMBL" id="KON96899.1"/>
    </source>
</evidence>
<dbReference type="Proteomes" id="UP000037269">
    <property type="component" value="Unassembled WGS sequence"/>
</dbReference>
<dbReference type="InterPro" id="IPR046136">
    <property type="entry name" value="DUF6138"/>
</dbReference>
<name>A0A0D1XYQ1_ANEMI</name>
<reference evidence="1 3" key="1">
    <citation type="submission" date="2015-07" db="EMBL/GenBank/DDBJ databases">
        <title>Fjat-14205 dsm 2895.</title>
        <authorList>
            <person name="Liu B."/>
            <person name="Wang J."/>
            <person name="Zhu Y."/>
            <person name="Liu G."/>
            <person name="Chen Q."/>
            <person name="Chen Z."/>
            <person name="Lan J."/>
            <person name="Che J."/>
            <person name="Ge C."/>
            <person name="Shi H."/>
            <person name="Pan Z."/>
            <person name="Liu X."/>
        </authorList>
    </citation>
    <scope>NUCLEOTIDE SEQUENCE [LARGE SCALE GENOMIC DNA]</scope>
    <source>
        <strain evidence="1 3">DSM 2895</strain>
    </source>
</reference>
<dbReference type="GeneID" id="42306838"/>
<accession>A0A0D1XYQ1</accession>
<dbReference type="AlphaFoldDB" id="A0A0D1XYQ1"/>
<dbReference type="PATRIC" id="fig|47500.8.peg.5649"/>
<reference evidence="2 4" key="2">
    <citation type="submission" date="2016-10" db="EMBL/GenBank/DDBJ databases">
        <authorList>
            <person name="de Groot N.N."/>
        </authorList>
    </citation>
    <scope>NUCLEOTIDE SEQUENCE [LARGE SCALE GENOMIC DNA]</scope>
    <source>
        <strain evidence="2 4">DSM 2895</strain>
    </source>
</reference>
<evidence type="ECO:0000313" key="4">
    <source>
        <dbReference type="Proteomes" id="UP000182836"/>
    </source>
</evidence>
<dbReference type="EMBL" id="LGUG01000004">
    <property type="protein sequence ID" value="KON96899.1"/>
    <property type="molecule type" value="Genomic_DNA"/>
</dbReference>